<accession>A0A381SHM0</accession>
<dbReference type="PANTHER" id="PTHR34374">
    <property type="entry name" value="LARGE RIBOSOMAL RNA SUBUNIT ACCUMULATION PROTEIN YCED HOMOLOG 1, CHLOROPLASTIC"/>
    <property type="match status" value="1"/>
</dbReference>
<dbReference type="InterPro" id="IPR003772">
    <property type="entry name" value="YceD"/>
</dbReference>
<reference evidence="1" key="1">
    <citation type="submission" date="2018-05" db="EMBL/GenBank/DDBJ databases">
        <authorList>
            <person name="Lanie J.A."/>
            <person name="Ng W.-L."/>
            <person name="Kazmierczak K.M."/>
            <person name="Andrzejewski T.M."/>
            <person name="Davidsen T.M."/>
            <person name="Wayne K.J."/>
            <person name="Tettelin H."/>
            <person name="Glass J.I."/>
            <person name="Rusch D."/>
            <person name="Podicherti R."/>
            <person name="Tsui H.-C.T."/>
            <person name="Winkler M.E."/>
        </authorList>
    </citation>
    <scope>NUCLEOTIDE SEQUENCE</scope>
</reference>
<gene>
    <name evidence="1" type="ORF">METZ01_LOCUS56409</name>
</gene>
<evidence type="ECO:0008006" key="2">
    <source>
        <dbReference type="Google" id="ProtNLM"/>
    </source>
</evidence>
<proteinExistence type="predicted"/>
<dbReference type="Pfam" id="PF02620">
    <property type="entry name" value="YceD"/>
    <property type="match status" value="1"/>
</dbReference>
<dbReference type="AlphaFoldDB" id="A0A381SHM0"/>
<dbReference type="PANTHER" id="PTHR34374:SF1">
    <property type="entry name" value="LARGE RIBOSOMAL RNA SUBUNIT ACCUMULATION PROTEIN YCED HOMOLOG 1, CHLOROPLASTIC"/>
    <property type="match status" value="1"/>
</dbReference>
<organism evidence="1">
    <name type="scientific">marine metagenome</name>
    <dbReference type="NCBI Taxonomy" id="408172"/>
    <lineage>
        <taxon>unclassified sequences</taxon>
        <taxon>metagenomes</taxon>
        <taxon>ecological metagenomes</taxon>
    </lineage>
</organism>
<name>A0A381SHM0_9ZZZZ</name>
<evidence type="ECO:0000313" key="1">
    <source>
        <dbReference type="EMBL" id="SVA03555.1"/>
    </source>
</evidence>
<protein>
    <recommendedName>
        <fullName evidence="2">DUF177 domain-containing protein</fullName>
    </recommendedName>
</protein>
<sequence length="169" mass="19352">MIEVKLFRADLERGLNKQLFEISSEYFVDQAVEFAEAKITCSLTSEKQWHGYRLTGEISIPFFETCDRCLVEFTDQHTTEFFILLTNDSELSGAEDDDVIWFSDAENTVDIGPVIRELVLVEEPFKTICSVDCNGICPYCGANRNQENCGCNVDTIVDNRWENLKQIIK</sequence>
<dbReference type="EMBL" id="UINC01003124">
    <property type="protein sequence ID" value="SVA03555.1"/>
    <property type="molecule type" value="Genomic_DNA"/>
</dbReference>